<organism evidence="8 9">
    <name type="scientific">Mesorhabditis belari</name>
    <dbReference type="NCBI Taxonomy" id="2138241"/>
    <lineage>
        <taxon>Eukaryota</taxon>
        <taxon>Metazoa</taxon>
        <taxon>Ecdysozoa</taxon>
        <taxon>Nematoda</taxon>
        <taxon>Chromadorea</taxon>
        <taxon>Rhabditida</taxon>
        <taxon>Rhabditina</taxon>
        <taxon>Rhabditomorpha</taxon>
        <taxon>Rhabditoidea</taxon>
        <taxon>Rhabditidae</taxon>
        <taxon>Mesorhabditinae</taxon>
        <taxon>Mesorhabditis</taxon>
    </lineage>
</organism>
<dbReference type="WBParaSite" id="MBELARI_LOCUS17426">
    <property type="protein sequence ID" value="MBELARI_LOCUS17426"/>
    <property type="gene ID" value="MBELARI_LOCUS17426"/>
</dbReference>
<feature type="signal peptide" evidence="5">
    <location>
        <begin position="1"/>
        <end position="19"/>
    </location>
</feature>
<keyword evidence="5" id="KW-0732">Signal</keyword>
<dbReference type="Proteomes" id="UP000887575">
    <property type="component" value="Unassembled WGS sequence"/>
</dbReference>
<evidence type="ECO:0000259" key="6">
    <source>
        <dbReference type="PROSITE" id="PS50835"/>
    </source>
</evidence>
<protein>
    <submittedName>
        <fullName evidence="9">Uncharacterized protein</fullName>
    </submittedName>
</protein>
<accession>A0AAF3EUD9</accession>
<feature type="domain" description="Ig-like" evidence="6">
    <location>
        <begin position="471"/>
        <end position="566"/>
    </location>
</feature>
<dbReference type="Gene3D" id="2.60.40.10">
    <property type="entry name" value="Immunoglobulins"/>
    <property type="match status" value="6"/>
</dbReference>
<reference evidence="9" key="1">
    <citation type="submission" date="2024-02" db="UniProtKB">
        <authorList>
            <consortium name="WormBaseParasite"/>
        </authorList>
    </citation>
    <scope>IDENTIFICATION</scope>
</reference>
<keyword evidence="4" id="KW-0472">Membrane</keyword>
<sequence length="1121" mass="125088">MKLIDNLLVLLALLVGVETEIKSQTFELPQLNVQYDQLYLHRKSPTVLTCRISPGWSEARMVHIDWLKDGELITRVSEMKGEFELKDGVLNITGAKQPVEGNYQCLATLHKIRLSNRQYVETSLVSPPIKLRRARMTKFDRTTEHFVDAQLGEVARLPCIGMPDVIPGPPEVCFERDGDKDRCFGDKTDKDLTKYLSTPSGLQIALVQPEDEGKYYCVVRNTYTNSSRKSPKGVFFKINKERRHEELNDKAVPDIKPQLLFPTKGINKPIIVDVVMGQDIILECVFSKDTKVVWKRDSEELRGIIHNDEIRPLRQIWGNLRIKNVSQQDAGIYSCHGLNPFEDIPSIEDKDQPRAHYKLVVHAPTSVKLAIQPRRGDGRFIQLSCLAEHLHYEIPMVYVNATPLINNIDQMGIPDETNFYTNPVNLTMEVHRNFSGSIQCLSRPAMDEAEIYGMGLERGMSDNIFVVNSGPAGAHSDLITQGPTNTTVMAGERADLICVVQKAGSKYWKFKCASCQAAQLVKIIGTKMKTTGSNTLRIENVQPEDEGWYTCIIRESHSYKESSAMAYLRVLTPTTTPLPLTTELPYYKPEMREIIIDDLQSFVNKQDVRVMWNLQATHESKSKIKEIKVDVHRIGGSWIEGTSVETHVPATTLKGLIPNTTYTFRVRAVRKDGSEALSAESNEFTIELPFGDIKPDAPQILSLEPVSSTSLLLKWTTSATIQNAEPKNTFVFYKTKGEEQAIVNRIPAGANEFYLEGLKPITEYTVFIVSENEAGRSPQSKSISAKTFDVSMENGLFDTLFKGLRQIAPGVELSTILIILGSSLLLLIILLVCCVIFCNLRSKAEKQTKGANGKFLDTSYRIFNEQKVHKSKLPTDFFNTDDVDECSPLRMQNGNGDGQGFILPNVYGEVEERLPELEEDPLPPPPHDHLEHNYMNTGLITMNTLNFNGVYGGTVSSARCYSPESGTSHEMLLSNGAALPFPPQIQNPLLPSIISSPQRIMAYRSPDSLLYSPAGTASNSLAGSSEPQTRTTCDSPPHPGTDGSGSDPGLRCGGSSSRNSQKAAPNRRMKADDMNCYFILFSLIVFIIALLVGITVWCHGKVCRPHGNRKRHEERVAFGGR</sequence>
<feature type="domain" description="Fibronectin type-III" evidence="7">
    <location>
        <begin position="590"/>
        <end position="691"/>
    </location>
</feature>
<dbReference type="SMART" id="SM00409">
    <property type="entry name" value="IG"/>
    <property type="match status" value="4"/>
</dbReference>
<evidence type="ECO:0000256" key="5">
    <source>
        <dbReference type="SAM" id="SignalP"/>
    </source>
</evidence>
<dbReference type="Pfam" id="PF00041">
    <property type="entry name" value="fn3"/>
    <property type="match status" value="2"/>
</dbReference>
<evidence type="ECO:0000313" key="8">
    <source>
        <dbReference type="Proteomes" id="UP000887575"/>
    </source>
</evidence>
<dbReference type="CDD" id="cd00063">
    <property type="entry name" value="FN3"/>
    <property type="match status" value="2"/>
</dbReference>
<feature type="transmembrane region" description="Helical" evidence="4">
    <location>
        <begin position="1076"/>
        <end position="1097"/>
    </location>
</feature>
<dbReference type="PANTHER" id="PTHR44170:SF55">
    <property type="entry name" value="OBSCURIN ISOFORM X2"/>
    <property type="match status" value="1"/>
</dbReference>
<dbReference type="InterPro" id="IPR003599">
    <property type="entry name" value="Ig_sub"/>
</dbReference>
<feature type="domain" description="Ig-like" evidence="6">
    <location>
        <begin position="29"/>
        <end position="115"/>
    </location>
</feature>
<proteinExistence type="predicted"/>
<dbReference type="PROSITE" id="PS50835">
    <property type="entry name" value="IG_LIKE"/>
    <property type="match status" value="4"/>
</dbReference>
<feature type="region of interest" description="Disordered" evidence="3">
    <location>
        <begin position="1014"/>
        <end position="1066"/>
    </location>
</feature>
<dbReference type="GO" id="GO:0098609">
    <property type="term" value="P:cell-cell adhesion"/>
    <property type="evidence" value="ECO:0007669"/>
    <property type="project" value="TreeGrafter"/>
</dbReference>
<evidence type="ECO:0000313" key="9">
    <source>
        <dbReference type="WBParaSite" id="MBELARI_LOCUS17426"/>
    </source>
</evidence>
<dbReference type="InterPro" id="IPR003598">
    <property type="entry name" value="Ig_sub2"/>
</dbReference>
<keyword evidence="8" id="KW-1185">Reference proteome</keyword>
<keyword evidence="1" id="KW-0677">Repeat</keyword>
<dbReference type="SUPFAM" id="SSF48726">
    <property type="entry name" value="Immunoglobulin"/>
    <property type="match status" value="4"/>
</dbReference>
<keyword evidence="4" id="KW-0812">Transmembrane</keyword>
<name>A0AAF3EUD9_9BILA</name>
<dbReference type="InterPro" id="IPR036179">
    <property type="entry name" value="Ig-like_dom_sf"/>
</dbReference>
<keyword evidence="4" id="KW-1133">Transmembrane helix</keyword>
<evidence type="ECO:0000256" key="4">
    <source>
        <dbReference type="SAM" id="Phobius"/>
    </source>
</evidence>
<feature type="domain" description="Ig-like" evidence="6">
    <location>
        <begin position="127"/>
        <end position="235"/>
    </location>
</feature>
<dbReference type="SMART" id="SM00060">
    <property type="entry name" value="FN3"/>
    <property type="match status" value="2"/>
</dbReference>
<feature type="domain" description="Fibronectin type-III" evidence="7">
    <location>
        <begin position="697"/>
        <end position="790"/>
    </location>
</feature>
<dbReference type="AlphaFoldDB" id="A0AAF3EUD9"/>
<feature type="compositionally biased region" description="Polar residues" evidence="3">
    <location>
        <begin position="1054"/>
        <end position="1063"/>
    </location>
</feature>
<dbReference type="PROSITE" id="PS50853">
    <property type="entry name" value="FN3"/>
    <property type="match status" value="2"/>
</dbReference>
<dbReference type="Pfam" id="PF13927">
    <property type="entry name" value="Ig_3"/>
    <property type="match status" value="1"/>
</dbReference>
<keyword evidence="2" id="KW-1015">Disulfide bond</keyword>
<dbReference type="InterPro" id="IPR036116">
    <property type="entry name" value="FN3_sf"/>
</dbReference>
<dbReference type="CDD" id="cd00096">
    <property type="entry name" value="Ig"/>
    <property type="match status" value="3"/>
</dbReference>
<dbReference type="PANTHER" id="PTHR44170">
    <property type="entry name" value="PROTEIN SIDEKICK"/>
    <property type="match status" value="1"/>
</dbReference>
<dbReference type="SUPFAM" id="SSF49265">
    <property type="entry name" value="Fibronectin type III"/>
    <property type="match status" value="1"/>
</dbReference>
<evidence type="ECO:0000259" key="7">
    <source>
        <dbReference type="PROSITE" id="PS50853"/>
    </source>
</evidence>
<feature type="transmembrane region" description="Helical" evidence="4">
    <location>
        <begin position="816"/>
        <end position="840"/>
    </location>
</feature>
<dbReference type="InterPro" id="IPR003961">
    <property type="entry name" value="FN3_dom"/>
</dbReference>
<evidence type="ECO:0000256" key="3">
    <source>
        <dbReference type="SAM" id="MobiDB-lite"/>
    </source>
</evidence>
<evidence type="ECO:0000256" key="1">
    <source>
        <dbReference type="ARBA" id="ARBA00022737"/>
    </source>
</evidence>
<dbReference type="SMART" id="SM00408">
    <property type="entry name" value="IGc2"/>
    <property type="match status" value="4"/>
</dbReference>
<feature type="domain" description="Ig-like" evidence="6">
    <location>
        <begin position="257"/>
        <end position="335"/>
    </location>
</feature>
<feature type="chain" id="PRO_5042046629" evidence="5">
    <location>
        <begin position="20"/>
        <end position="1121"/>
    </location>
</feature>
<evidence type="ECO:0000256" key="2">
    <source>
        <dbReference type="ARBA" id="ARBA00023157"/>
    </source>
</evidence>
<feature type="compositionally biased region" description="Polar residues" evidence="3">
    <location>
        <begin position="1015"/>
        <end position="1034"/>
    </location>
</feature>
<dbReference type="InterPro" id="IPR013783">
    <property type="entry name" value="Ig-like_fold"/>
</dbReference>
<dbReference type="InterPro" id="IPR007110">
    <property type="entry name" value="Ig-like_dom"/>
</dbReference>